<keyword evidence="3" id="KW-1185">Reference proteome</keyword>
<gene>
    <name evidence="2" type="ORF">CEXT_218501</name>
</gene>
<evidence type="ECO:0000313" key="3">
    <source>
        <dbReference type="Proteomes" id="UP001054945"/>
    </source>
</evidence>
<accession>A0AAV4RBJ0</accession>
<evidence type="ECO:0000313" key="2">
    <source>
        <dbReference type="EMBL" id="GIY17666.1"/>
    </source>
</evidence>
<dbReference type="Proteomes" id="UP001054945">
    <property type="component" value="Unassembled WGS sequence"/>
</dbReference>
<comment type="caution">
    <text evidence="2">The sequence shown here is derived from an EMBL/GenBank/DDBJ whole genome shotgun (WGS) entry which is preliminary data.</text>
</comment>
<dbReference type="AlphaFoldDB" id="A0AAV4RBJ0"/>
<proteinExistence type="predicted"/>
<dbReference type="EMBL" id="BPLR01007531">
    <property type="protein sequence ID" value="GIY17666.1"/>
    <property type="molecule type" value="Genomic_DNA"/>
</dbReference>
<protein>
    <submittedName>
        <fullName evidence="2">Uncharacterized protein</fullName>
    </submittedName>
</protein>
<evidence type="ECO:0000256" key="1">
    <source>
        <dbReference type="SAM" id="MobiDB-lite"/>
    </source>
</evidence>
<name>A0AAV4RBJ0_CAEEX</name>
<feature type="region of interest" description="Disordered" evidence="1">
    <location>
        <begin position="47"/>
        <end position="66"/>
    </location>
</feature>
<sequence>MDHGFQITAKLNRPIKAILKGLPIDTNIAEIKNSHLDELHNCEGYSAKEPKQETNTGTAKCHTKNSHSQQYFMARLSPNVNPTRPDQHLEQLKLKMLTSPQRLSLS</sequence>
<organism evidence="2 3">
    <name type="scientific">Caerostris extrusa</name>
    <name type="common">Bark spider</name>
    <name type="synonym">Caerostris bankana</name>
    <dbReference type="NCBI Taxonomy" id="172846"/>
    <lineage>
        <taxon>Eukaryota</taxon>
        <taxon>Metazoa</taxon>
        <taxon>Ecdysozoa</taxon>
        <taxon>Arthropoda</taxon>
        <taxon>Chelicerata</taxon>
        <taxon>Arachnida</taxon>
        <taxon>Araneae</taxon>
        <taxon>Araneomorphae</taxon>
        <taxon>Entelegynae</taxon>
        <taxon>Araneoidea</taxon>
        <taxon>Araneidae</taxon>
        <taxon>Caerostris</taxon>
    </lineage>
</organism>
<reference evidence="2 3" key="1">
    <citation type="submission" date="2021-06" db="EMBL/GenBank/DDBJ databases">
        <title>Caerostris extrusa draft genome.</title>
        <authorList>
            <person name="Kono N."/>
            <person name="Arakawa K."/>
        </authorList>
    </citation>
    <scope>NUCLEOTIDE SEQUENCE [LARGE SCALE GENOMIC DNA]</scope>
</reference>